<gene>
    <name evidence="6" type="ORF">B5V02_05720</name>
</gene>
<dbReference type="SUPFAM" id="SSF56176">
    <property type="entry name" value="FAD-binding/transporter-associated domain-like"/>
    <property type="match status" value="1"/>
</dbReference>
<sequence>MLLARIFKELETAEPNCTVIKPHQPEYETLRKVWNGTVDRRPAAIVRPRTAAQVAKAVQLAAECGALLAVRCGGHSFPGLSTCDGGIVLDLSAMNHVVIDPVSRAAEVEGGALLGHLDVAGAAAAAGAGAGAG</sequence>
<dbReference type="PROSITE" id="PS51387">
    <property type="entry name" value="FAD_PCMH"/>
    <property type="match status" value="1"/>
</dbReference>
<dbReference type="PANTHER" id="PTHR42973:SF39">
    <property type="entry name" value="FAD-BINDING PCMH-TYPE DOMAIN-CONTAINING PROTEIN"/>
    <property type="match status" value="1"/>
</dbReference>
<protein>
    <recommendedName>
        <fullName evidence="5">FAD-binding PCMH-type domain-containing protein</fullName>
    </recommendedName>
</protein>
<evidence type="ECO:0000313" key="7">
    <source>
        <dbReference type="Proteomes" id="UP000248616"/>
    </source>
</evidence>
<dbReference type="EMBL" id="MZXV01000013">
    <property type="protein sequence ID" value="PZV39466.1"/>
    <property type="molecule type" value="Genomic_DNA"/>
</dbReference>
<organism evidence="6 7">
    <name type="scientific">Mesorhizobium kowhaii</name>
    <dbReference type="NCBI Taxonomy" id="1300272"/>
    <lineage>
        <taxon>Bacteria</taxon>
        <taxon>Pseudomonadati</taxon>
        <taxon>Pseudomonadota</taxon>
        <taxon>Alphaproteobacteria</taxon>
        <taxon>Hyphomicrobiales</taxon>
        <taxon>Phyllobacteriaceae</taxon>
        <taxon>Mesorhizobium</taxon>
    </lineage>
</organism>
<evidence type="ECO:0000259" key="5">
    <source>
        <dbReference type="PROSITE" id="PS51387"/>
    </source>
</evidence>
<comment type="cofactor">
    <cofactor evidence="1">
        <name>FAD</name>
        <dbReference type="ChEBI" id="CHEBI:57692"/>
    </cofactor>
</comment>
<dbReference type="AlphaFoldDB" id="A0A2W7E8F6"/>
<evidence type="ECO:0000256" key="1">
    <source>
        <dbReference type="ARBA" id="ARBA00001974"/>
    </source>
</evidence>
<dbReference type="Gene3D" id="3.30.43.10">
    <property type="entry name" value="Uridine Diphospho-n-acetylenolpyruvylglucosamine Reductase, domain 2"/>
    <property type="match status" value="1"/>
</dbReference>
<comment type="caution">
    <text evidence="6">The sequence shown here is derived from an EMBL/GenBank/DDBJ whole genome shotgun (WGS) entry which is preliminary data.</text>
</comment>
<reference evidence="7" key="1">
    <citation type="submission" date="2017-03" db="EMBL/GenBank/DDBJ databases">
        <authorList>
            <person name="Safronova V.I."/>
            <person name="Sazanova A.L."/>
            <person name="Chirak E.R."/>
        </authorList>
    </citation>
    <scope>NUCLEOTIDE SEQUENCE [LARGE SCALE GENOMIC DNA]</scope>
    <source>
        <strain evidence="7">Ach-343</strain>
    </source>
</reference>
<evidence type="ECO:0000256" key="2">
    <source>
        <dbReference type="ARBA" id="ARBA00022630"/>
    </source>
</evidence>
<keyword evidence="3" id="KW-0274">FAD</keyword>
<evidence type="ECO:0000256" key="3">
    <source>
        <dbReference type="ARBA" id="ARBA00022827"/>
    </source>
</evidence>
<dbReference type="Proteomes" id="UP000248616">
    <property type="component" value="Unassembled WGS sequence"/>
</dbReference>
<dbReference type="InterPro" id="IPR016166">
    <property type="entry name" value="FAD-bd_PCMH"/>
</dbReference>
<dbReference type="PANTHER" id="PTHR42973">
    <property type="entry name" value="BINDING OXIDOREDUCTASE, PUTATIVE (AFU_ORTHOLOGUE AFUA_1G17690)-RELATED"/>
    <property type="match status" value="1"/>
</dbReference>
<dbReference type="GO" id="GO:0071949">
    <property type="term" value="F:FAD binding"/>
    <property type="evidence" value="ECO:0007669"/>
    <property type="project" value="InterPro"/>
</dbReference>
<evidence type="ECO:0000256" key="4">
    <source>
        <dbReference type="ARBA" id="ARBA00023002"/>
    </source>
</evidence>
<dbReference type="GO" id="GO:0016491">
    <property type="term" value="F:oxidoreductase activity"/>
    <property type="evidence" value="ECO:0007669"/>
    <property type="project" value="UniProtKB-KW"/>
</dbReference>
<proteinExistence type="predicted"/>
<keyword evidence="4" id="KW-0560">Oxidoreductase</keyword>
<dbReference type="InterPro" id="IPR036318">
    <property type="entry name" value="FAD-bd_PCMH-like_sf"/>
</dbReference>
<keyword evidence="7" id="KW-1185">Reference proteome</keyword>
<dbReference type="Pfam" id="PF01565">
    <property type="entry name" value="FAD_binding_4"/>
    <property type="match status" value="1"/>
</dbReference>
<name>A0A2W7E8F6_9HYPH</name>
<dbReference type="InterPro" id="IPR016167">
    <property type="entry name" value="FAD-bd_PCMH_sub1"/>
</dbReference>
<dbReference type="InterPro" id="IPR050416">
    <property type="entry name" value="FAD-linked_Oxidoreductase"/>
</dbReference>
<feature type="domain" description="FAD-binding PCMH-type" evidence="5">
    <location>
        <begin position="38"/>
        <end position="133"/>
    </location>
</feature>
<evidence type="ECO:0000313" key="6">
    <source>
        <dbReference type="EMBL" id="PZV39466.1"/>
    </source>
</evidence>
<accession>A0A2W7E8F6</accession>
<dbReference type="InterPro" id="IPR006094">
    <property type="entry name" value="Oxid_FAD_bind_N"/>
</dbReference>
<keyword evidence="2" id="KW-0285">Flavoprotein</keyword>